<dbReference type="eggNOG" id="ENOG5032Y10">
    <property type="taxonomic scope" value="Bacteria"/>
</dbReference>
<organism evidence="2 3">
    <name type="scientific">Pseudomonas entomophila (strain L48)</name>
    <dbReference type="NCBI Taxonomy" id="384676"/>
    <lineage>
        <taxon>Bacteria</taxon>
        <taxon>Pseudomonadati</taxon>
        <taxon>Pseudomonadota</taxon>
        <taxon>Gammaproteobacteria</taxon>
        <taxon>Pseudomonadales</taxon>
        <taxon>Pseudomonadaceae</taxon>
        <taxon>Pseudomonas</taxon>
    </lineage>
</organism>
<dbReference type="Proteomes" id="UP000000658">
    <property type="component" value="Chromosome"/>
</dbReference>
<proteinExistence type="predicted"/>
<gene>
    <name evidence="2" type="ordered locus">PSEEN4582</name>
</gene>
<reference evidence="2 3" key="1">
    <citation type="journal article" date="2006" name="Nat. Biotechnol.">
        <title>Complete genome sequence of the entomopathogenic and metabolically versatile soil bacterium Pseudomonas entomophila.</title>
        <authorList>
            <person name="Vodovar N."/>
            <person name="Vallenet D."/>
            <person name="Cruveiller S."/>
            <person name="Rouy Z."/>
            <person name="Barbe V."/>
            <person name="Acosta C."/>
            <person name="Cattolico L."/>
            <person name="Jubin C."/>
            <person name="Lajus A."/>
            <person name="Segurens B."/>
            <person name="Vacherie B."/>
            <person name="Wincker P."/>
            <person name="Weissenbach J."/>
            <person name="Lemaitre B."/>
            <person name="Medigue C."/>
            <person name="Boccard F."/>
        </authorList>
    </citation>
    <scope>NUCLEOTIDE SEQUENCE [LARGE SCALE GENOMIC DNA]</scope>
    <source>
        <strain evidence="2 3">L48</strain>
    </source>
</reference>
<evidence type="ECO:0000259" key="1">
    <source>
        <dbReference type="Pfam" id="PF24719"/>
    </source>
</evidence>
<name>Q1I523_PSEE4</name>
<protein>
    <recommendedName>
        <fullName evidence="1">Imm33-like domain-containing protein</fullName>
    </recommendedName>
</protein>
<sequence length="144" mass="16129">MNSRTVLTPNILESVFAPIGNYEIALVEGPIVDNTLRKSPDSLQEEVCKRYGVTPTAPEARVAVALGTLNGSPIYGTRIRGAEEGGVSWFFHCGEFSEADDFYQALHTYHLKEDLPEVAKYLYLPEGAHFIIDRNGYEDVWFDE</sequence>
<dbReference type="InterPro" id="IPR056509">
    <property type="entry name" value="Imm33-like"/>
</dbReference>
<dbReference type="HOGENOM" id="CLU_150033_0_0_6"/>
<dbReference type="KEGG" id="pen:PSEEN4582"/>
<evidence type="ECO:0000313" key="3">
    <source>
        <dbReference type="Proteomes" id="UP000000658"/>
    </source>
</evidence>
<dbReference type="STRING" id="384676.PSEEN4582"/>
<dbReference type="AlphaFoldDB" id="Q1I523"/>
<evidence type="ECO:0000313" key="2">
    <source>
        <dbReference type="EMBL" id="CAK17262.1"/>
    </source>
</evidence>
<feature type="domain" description="Imm33-like" evidence="1">
    <location>
        <begin position="44"/>
        <end position="143"/>
    </location>
</feature>
<dbReference type="EMBL" id="CT573326">
    <property type="protein sequence ID" value="CAK17262.1"/>
    <property type="molecule type" value="Genomic_DNA"/>
</dbReference>
<accession>Q1I523</accession>
<dbReference type="Pfam" id="PF24719">
    <property type="entry name" value="Imm33-like"/>
    <property type="match status" value="1"/>
</dbReference>